<dbReference type="GO" id="GO:0003723">
    <property type="term" value="F:RNA binding"/>
    <property type="evidence" value="ECO:0007669"/>
    <property type="project" value="UniProtKB-UniRule"/>
</dbReference>
<feature type="compositionally biased region" description="Polar residues" evidence="3">
    <location>
        <begin position="369"/>
        <end position="389"/>
    </location>
</feature>
<feature type="compositionally biased region" description="Low complexity" evidence="3">
    <location>
        <begin position="21"/>
        <end position="47"/>
    </location>
</feature>
<evidence type="ECO:0000313" key="5">
    <source>
        <dbReference type="EMBL" id="KAG5474091.1"/>
    </source>
</evidence>
<evidence type="ECO:0000313" key="6">
    <source>
        <dbReference type="Proteomes" id="UP000674179"/>
    </source>
</evidence>
<dbReference type="KEGG" id="lenr:94171423"/>
<comment type="caution">
    <text evidence="5">The sequence shown here is derived from an EMBL/GenBank/DDBJ whole genome shotgun (WGS) entry which is preliminary data.</text>
</comment>
<evidence type="ECO:0000259" key="4">
    <source>
        <dbReference type="PROSITE" id="PS50102"/>
    </source>
</evidence>
<protein>
    <recommendedName>
        <fullName evidence="4">RRM domain-containing protein</fullName>
    </recommendedName>
</protein>
<feature type="compositionally biased region" description="Polar residues" evidence="3">
    <location>
        <begin position="1"/>
        <end position="11"/>
    </location>
</feature>
<dbReference type="EMBL" id="JAFHKP010000029">
    <property type="protein sequence ID" value="KAG5474091.1"/>
    <property type="molecule type" value="Genomic_DNA"/>
</dbReference>
<feature type="compositionally biased region" description="Basic and acidic residues" evidence="3">
    <location>
        <begin position="89"/>
        <end position="100"/>
    </location>
</feature>
<dbReference type="Proteomes" id="UP000674179">
    <property type="component" value="Chromosome 29"/>
</dbReference>
<accession>A0A836GFJ0</accession>
<dbReference type="GeneID" id="94171423"/>
<dbReference type="PANTHER" id="PTHR48027">
    <property type="entry name" value="HETEROGENEOUS NUCLEAR RIBONUCLEOPROTEIN 87F-RELATED"/>
    <property type="match status" value="1"/>
</dbReference>
<feature type="region of interest" description="Disordered" evidence="3">
    <location>
        <begin position="1"/>
        <end position="61"/>
    </location>
</feature>
<dbReference type="FunFam" id="3.30.70.330:FF:000835">
    <property type="entry name" value="RNA binding protein, putative"/>
    <property type="match status" value="1"/>
</dbReference>
<dbReference type="AlphaFoldDB" id="A0A836GFJ0"/>
<dbReference type="OrthoDB" id="6159137at2759"/>
<dbReference type="PROSITE" id="PS50102">
    <property type="entry name" value="RRM"/>
    <property type="match status" value="2"/>
</dbReference>
<gene>
    <name evidence="5" type="ORF">CUR178_04202</name>
</gene>
<evidence type="ECO:0000256" key="1">
    <source>
        <dbReference type="ARBA" id="ARBA00022884"/>
    </source>
</evidence>
<dbReference type="Pfam" id="PF00076">
    <property type="entry name" value="RRM_1"/>
    <property type="match status" value="2"/>
</dbReference>
<dbReference type="InterPro" id="IPR012677">
    <property type="entry name" value="Nucleotide-bd_a/b_plait_sf"/>
</dbReference>
<dbReference type="SUPFAM" id="SSF54928">
    <property type="entry name" value="RNA-binding domain, RBD"/>
    <property type="match status" value="1"/>
</dbReference>
<name>A0A836GFJ0_LEIEN</name>
<keyword evidence="6" id="KW-1185">Reference proteome</keyword>
<proteinExistence type="predicted"/>
<sequence length="666" mass="71523">MARFSSPSASCRTHRTTYRRAASPAALPLTASTLSPSAEEASSAVATYSRSGDGRVNDTATPSAVNAVSSLVAAVEVKKTNSATSSSRDSTHSYPRDNVQRNRAPTASRRPSCGTAAHKKLRSTRSTTAAPATSSEESNLHNGNLHNSNLFICNLDTKVNQLELETAFAECGTILSSAVMRDIHTGESLGTAFVRMSSHEEARRTMEAMNGAHIGSRSISVQWARHHEGAPVGEARKKIMKLFVRNVPLDCTRVDLEEVFGAYGDVRQVTLHKDTSPVQDEAMVRLIAFVIYTEEGAAERAAREVHNTKPFTSCNGIPIMVKLAEDLAKHYREHSHHLQPQGELTTTASAAKPRPRHTDSQRNKLAPISNRSPSRKQSISNGNASICPSTHTIGPTPSICAAQSSGGIVSMTVLCASSEALFRRECSQFTPPQCNGLLVNAPLLTIVAAPLPQRHTMSCVRDAPAPTAALLSTPNRLQSLVATPAVFGAGIPAAVTSAYGGATAAAFVNSQRFSLADFSSSQVQQSFFLNRAAPQLSRLAPSEKQRHQRSKLTQFSQLPSTAPVTTELHHLSAADTVPEGQDRRPAVAIPAPRFATLPVDRRFINDSTAMQPSCPEEESDSRIIDTAPATHPTSLRLGQSIAAMSPKTPHTYRHNPYINCSFTHVA</sequence>
<feature type="region of interest" description="Disordered" evidence="3">
    <location>
        <begin position="332"/>
        <end position="389"/>
    </location>
</feature>
<dbReference type="InterPro" id="IPR052462">
    <property type="entry name" value="SLIRP/GR-RBP-like"/>
</dbReference>
<feature type="compositionally biased region" description="Low complexity" evidence="3">
    <location>
        <begin position="124"/>
        <end position="143"/>
    </location>
</feature>
<dbReference type="SMART" id="SM00360">
    <property type="entry name" value="RRM"/>
    <property type="match status" value="2"/>
</dbReference>
<feature type="domain" description="RRM" evidence="4">
    <location>
        <begin position="148"/>
        <end position="226"/>
    </location>
</feature>
<dbReference type="Gene3D" id="3.30.70.330">
    <property type="match status" value="2"/>
</dbReference>
<feature type="domain" description="RRM" evidence="4">
    <location>
        <begin position="240"/>
        <end position="326"/>
    </location>
</feature>
<dbReference type="InterPro" id="IPR000504">
    <property type="entry name" value="RRM_dom"/>
</dbReference>
<dbReference type="InterPro" id="IPR035979">
    <property type="entry name" value="RBD_domain_sf"/>
</dbReference>
<feature type="compositionally biased region" description="Low complexity" evidence="3">
    <location>
        <begin position="79"/>
        <end position="88"/>
    </location>
</feature>
<dbReference type="CDD" id="cd00590">
    <property type="entry name" value="RRM_SF"/>
    <property type="match status" value="1"/>
</dbReference>
<organism evidence="5 6">
    <name type="scientific">Leishmania enriettii</name>
    <dbReference type="NCBI Taxonomy" id="5663"/>
    <lineage>
        <taxon>Eukaryota</taxon>
        <taxon>Discoba</taxon>
        <taxon>Euglenozoa</taxon>
        <taxon>Kinetoplastea</taxon>
        <taxon>Metakinetoplastina</taxon>
        <taxon>Trypanosomatida</taxon>
        <taxon>Trypanosomatidae</taxon>
        <taxon>Leishmaniinae</taxon>
        <taxon>Leishmania</taxon>
    </lineage>
</organism>
<keyword evidence="1 2" id="KW-0694">RNA-binding</keyword>
<feature type="compositionally biased region" description="Polar residues" evidence="3">
    <location>
        <begin position="551"/>
        <end position="564"/>
    </location>
</feature>
<evidence type="ECO:0000256" key="2">
    <source>
        <dbReference type="PROSITE-ProRule" id="PRU00176"/>
    </source>
</evidence>
<feature type="region of interest" description="Disordered" evidence="3">
    <location>
        <begin position="79"/>
        <end position="143"/>
    </location>
</feature>
<evidence type="ECO:0000256" key="3">
    <source>
        <dbReference type="SAM" id="MobiDB-lite"/>
    </source>
</evidence>
<reference evidence="5 6" key="1">
    <citation type="submission" date="2021-02" db="EMBL/GenBank/DDBJ databases">
        <title>Leishmania (Mundinia) enrietti genome sequencing and assembly.</title>
        <authorList>
            <person name="Almutairi H."/>
            <person name="Gatherer D."/>
        </authorList>
    </citation>
    <scope>NUCLEOTIDE SEQUENCE [LARGE SCALE GENOMIC DNA]</scope>
    <source>
        <strain evidence="5">CUR178</strain>
    </source>
</reference>
<feature type="region of interest" description="Disordered" evidence="3">
    <location>
        <begin position="538"/>
        <end position="564"/>
    </location>
</feature>
<dbReference type="RefSeq" id="XP_067691284.1">
    <property type="nucleotide sequence ID" value="XM_067835913.1"/>
</dbReference>